<dbReference type="EMBL" id="RZNJ01000001">
    <property type="protein sequence ID" value="RUT34880.1"/>
    <property type="molecule type" value="Genomic_DNA"/>
</dbReference>
<dbReference type="AlphaFoldDB" id="A0A433XLC7"/>
<evidence type="ECO:0000259" key="2">
    <source>
        <dbReference type="Pfam" id="PF04909"/>
    </source>
</evidence>
<dbReference type="Proteomes" id="UP000281547">
    <property type="component" value="Unassembled WGS sequence"/>
</dbReference>
<dbReference type="PANTHER" id="PTHR43569">
    <property type="entry name" value="AMIDOHYDROLASE"/>
    <property type="match status" value="1"/>
</dbReference>
<evidence type="ECO:0000256" key="1">
    <source>
        <dbReference type="ARBA" id="ARBA00038310"/>
    </source>
</evidence>
<protein>
    <submittedName>
        <fullName evidence="3">Amidohydrolase</fullName>
    </submittedName>
</protein>
<dbReference type="PANTHER" id="PTHR43569:SF2">
    <property type="entry name" value="AMIDOHYDROLASE-RELATED DOMAIN-CONTAINING PROTEIN"/>
    <property type="match status" value="1"/>
</dbReference>
<comment type="caution">
    <text evidence="3">The sequence shown here is derived from an EMBL/GenBank/DDBJ whole genome shotgun (WGS) entry which is preliminary data.</text>
</comment>
<evidence type="ECO:0000313" key="3">
    <source>
        <dbReference type="EMBL" id="RUT34880.1"/>
    </source>
</evidence>
<feature type="domain" description="Amidohydrolase-related" evidence="2">
    <location>
        <begin position="4"/>
        <end position="277"/>
    </location>
</feature>
<sequence length="279" mass="30919">MPVIDAHQHFWKPARGDYGWMSPDDAVLYRDYLPADLAPELKAAGVDYTVTVQAADTEDETRFMLSLAEETDFIAGVVGWVDMERSDFPDRLAALAEHAKFKGIRPMLQDLEDDAYILRPTVLANLKHLAETGLAFDFLTFPRHLPHVLKALEEVPELRAVIDHVSKPAIAAGTLDPWRSLMAEIAAHEGVHCKVSGMVTEADHARWMPDDLAPYVDHVVECFGPDRLIYGSDWPVALLAAPYERVIGTARALLGARLDADGMGKAFGENAARFYRLAV</sequence>
<evidence type="ECO:0000313" key="4">
    <source>
        <dbReference type="Proteomes" id="UP000281547"/>
    </source>
</evidence>
<gene>
    <name evidence="3" type="ORF">EMQ25_02675</name>
</gene>
<dbReference type="Pfam" id="PF04909">
    <property type="entry name" value="Amidohydro_2"/>
    <property type="match status" value="1"/>
</dbReference>
<dbReference type="GO" id="GO:0016787">
    <property type="term" value="F:hydrolase activity"/>
    <property type="evidence" value="ECO:0007669"/>
    <property type="project" value="UniProtKB-KW"/>
</dbReference>
<accession>A0A433XLC7</accession>
<organism evidence="3 4">
    <name type="scientific">Arsenicitalea aurantiaca</name>
    <dbReference type="NCBI Taxonomy" id="1783274"/>
    <lineage>
        <taxon>Bacteria</taxon>
        <taxon>Pseudomonadati</taxon>
        <taxon>Pseudomonadota</taxon>
        <taxon>Alphaproteobacteria</taxon>
        <taxon>Hyphomicrobiales</taxon>
        <taxon>Devosiaceae</taxon>
        <taxon>Arsenicitalea</taxon>
    </lineage>
</organism>
<dbReference type="SUPFAM" id="SSF51556">
    <property type="entry name" value="Metallo-dependent hydrolases"/>
    <property type="match status" value="1"/>
</dbReference>
<name>A0A433XLC7_9HYPH</name>
<dbReference type="InterPro" id="IPR032466">
    <property type="entry name" value="Metal_Hydrolase"/>
</dbReference>
<keyword evidence="3" id="KW-0378">Hydrolase</keyword>
<keyword evidence="4" id="KW-1185">Reference proteome</keyword>
<reference evidence="3 4" key="1">
    <citation type="journal article" date="2016" name="Int. J. Syst. Evol. Microbiol.">
        <title>Arsenicitalea aurantiaca gen. nov., sp. nov., a new member of the family Hyphomicrobiaceae, isolated from high-arsenic sediment.</title>
        <authorList>
            <person name="Mu Y."/>
            <person name="Zhou L."/>
            <person name="Zeng X.C."/>
            <person name="Liu L."/>
            <person name="Pan Y."/>
            <person name="Chen X."/>
            <person name="Wang J."/>
            <person name="Li S."/>
            <person name="Li W.J."/>
            <person name="Wang Y."/>
        </authorList>
    </citation>
    <scope>NUCLEOTIDE SEQUENCE [LARGE SCALE GENOMIC DNA]</scope>
    <source>
        <strain evidence="3 4">42-50</strain>
    </source>
</reference>
<dbReference type="InterPro" id="IPR052350">
    <property type="entry name" value="Metallo-dep_Lactonases"/>
</dbReference>
<dbReference type="InterPro" id="IPR006680">
    <property type="entry name" value="Amidohydro-rel"/>
</dbReference>
<dbReference type="RefSeq" id="WP_127187000.1">
    <property type="nucleotide sequence ID" value="NZ_RZNJ01000001.1"/>
</dbReference>
<dbReference type="OrthoDB" id="9787654at2"/>
<dbReference type="Gene3D" id="3.20.20.140">
    <property type="entry name" value="Metal-dependent hydrolases"/>
    <property type="match status" value="1"/>
</dbReference>
<proteinExistence type="inferred from homology"/>
<comment type="similarity">
    <text evidence="1">Belongs to the metallo-dependent hydrolases superfamily.</text>
</comment>